<evidence type="ECO:0000313" key="2">
    <source>
        <dbReference type="EMBL" id="OCF34989.1"/>
    </source>
</evidence>
<gene>
    <name evidence="2" type="ORF">I316_03536</name>
</gene>
<reference evidence="3" key="2">
    <citation type="submission" date="2013-12" db="EMBL/GenBank/DDBJ databases">
        <title>Evolution of pathogenesis and genome organization in the Tremellales.</title>
        <authorList>
            <person name="Cuomo C."/>
            <person name="Litvintseva A."/>
            <person name="Heitman J."/>
            <person name="Chen Y."/>
            <person name="Sun S."/>
            <person name="Springer D."/>
            <person name="Dromer F."/>
            <person name="Young S."/>
            <person name="Zeng Q."/>
            <person name="Chapman S."/>
            <person name="Gujja S."/>
            <person name="Saif S."/>
            <person name="Birren B."/>
        </authorList>
    </citation>
    <scope>NUCLEOTIDE SEQUENCE [LARGE SCALE GENOMIC DNA]</scope>
    <source>
        <strain evidence="3">BCC8398</strain>
    </source>
</reference>
<dbReference type="AlphaFoldDB" id="A0A1B9GVE1"/>
<protein>
    <submittedName>
        <fullName evidence="2">Uncharacterized protein</fullName>
    </submittedName>
</protein>
<feature type="region of interest" description="Disordered" evidence="1">
    <location>
        <begin position="30"/>
        <end position="62"/>
    </location>
</feature>
<accession>A0A1B9GVE1</accession>
<proteinExistence type="predicted"/>
<sequence>MSSPDSTTSAGPAGSYRSAIYYPSKTLAEGTVSAAPVSSDNPDNTAVVDTSTGMTRQPGRSAVTRFLEPVRTLLTDATFDTNVPETPRLSCKIIRPPQSGSEVDQSLKKFEGELTLDEGTELMCLKFPPSASQITCDGLTIQPDTAVAESL</sequence>
<keyword evidence="3" id="KW-1185">Reference proteome</keyword>
<evidence type="ECO:0000256" key="1">
    <source>
        <dbReference type="SAM" id="MobiDB-lite"/>
    </source>
</evidence>
<dbReference type="Proteomes" id="UP000092666">
    <property type="component" value="Unassembled WGS sequence"/>
</dbReference>
<name>A0A1B9GVE1_9TREE</name>
<dbReference type="EMBL" id="KV700123">
    <property type="protein sequence ID" value="OCF34989.1"/>
    <property type="molecule type" value="Genomic_DNA"/>
</dbReference>
<organism evidence="2 3">
    <name type="scientific">Kwoniella heveanensis BCC8398</name>
    <dbReference type="NCBI Taxonomy" id="1296120"/>
    <lineage>
        <taxon>Eukaryota</taxon>
        <taxon>Fungi</taxon>
        <taxon>Dikarya</taxon>
        <taxon>Basidiomycota</taxon>
        <taxon>Agaricomycotina</taxon>
        <taxon>Tremellomycetes</taxon>
        <taxon>Tremellales</taxon>
        <taxon>Cryptococcaceae</taxon>
        <taxon>Kwoniella</taxon>
    </lineage>
</organism>
<reference evidence="2 3" key="1">
    <citation type="submission" date="2013-07" db="EMBL/GenBank/DDBJ databases">
        <title>The Genome Sequence of Cryptococcus heveanensis BCC8398.</title>
        <authorList>
            <consortium name="The Broad Institute Genome Sequencing Platform"/>
            <person name="Cuomo C."/>
            <person name="Litvintseva A."/>
            <person name="Chen Y."/>
            <person name="Heitman J."/>
            <person name="Sun S."/>
            <person name="Springer D."/>
            <person name="Dromer F."/>
            <person name="Young S.K."/>
            <person name="Zeng Q."/>
            <person name="Gargeya S."/>
            <person name="Fitzgerald M."/>
            <person name="Abouelleil A."/>
            <person name="Alvarado L."/>
            <person name="Berlin A.M."/>
            <person name="Chapman S.B."/>
            <person name="Dewar J."/>
            <person name="Goldberg J."/>
            <person name="Griggs A."/>
            <person name="Gujja S."/>
            <person name="Hansen M."/>
            <person name="Howarth C."/>
            <person name="Imamovic A."/>
            <person name="Larimer J."/>
            <person name="McCowan C."/>
            <person name="Murphy C."/>
            <person name="Pearson M."/>
            <person name="Priest M."/>
            <person name="Roberts A."/>
            <person name="Saif S."/>
            <person name="Shea T."/>
            <person name="Sykes S."/>
            <person name="Wortman J."/>
            <person name="Nusbaum C."/>
            <person name="Birren B."/>
        </authorList>
    </citation>
    <scope>NUCLEOTIDE SEQUENCE [LARGE SCALE GENOMIC DNA]</scope>
    <source>
        <strain evidence="2 3">BCC8398</strain>
    </source>
</reference>
<feature type="compositionally biased region" description="Polar residues" evidence="1">
    <location>
        <begin position="36"/>
        <end position="55"/>
    </location>
</feature>
<evidence type="ECO:0000313" key="3">
    <source>
        <dbReference type="Proteomes" id="UP000092666"/>
    </source>
</evidence>